<dbReference type="PANTHER" id="PTHR10039:SF15">
    <property type="entry name" value="NACHT DOMAIN-CONTAINING PROTEIN"/>
    <property type="match status" value="1"/>
</dbReference>
<keyword evidence="7" id="KW-1185">Reference proteome</keyword>
<evidence type="ECO:0000313" key="7">
    <source>
        <dbReference type="Proteomes" id="UP000293360"/>
    </source>
</evidence>
<dbReference type="PANTHER" id="PTHR10039">
    <property type="entry name" value="AMELOGENIN"/>
    <property type="match status" value="1"/>
</dbReference>
<evidence type="ECO:0000259" key="5">
    <source>
        <dbReference type="Pfam" id="PF24883"/>
    </source>
</evidence>
<protein>
    <submittedName>
        <fullName evidence="6">Uncharacterized protein</fullName>
    </submittedName>
</protein>
<evidence type="ECO:0000313" key="6">
    <source>
        <dbReference type="EMBL" id="RYO98812.1"/>
    </source>
</evidence>
<dbReference type="AlphaFoldDB" id="A0A4Q4T5K3"/>
<dbReference type="Pfam" id="PF24883">
    <property type="entry name" value="NPHP3_N"/>
    <property type="match status" value="1"/>
</dbReference>
<dbReference type="InterPro" id="IPR054471">
    <property type="entry name" value="GPIID_WHD"/>
</dbReference>
<comment type="caution">
    <text evidence="6">The sequence shown here is derived from an EMBL/GenBank/DDBJ whole genome shotgun (WGS) entry which is preliminary data.</text>
</comment>
<sequence>MEPLGATASIIAIIQLSSKVFAYITNATGATKERNRLRSELLACDAFIQELRDQSDGSEEGQAWSETIKALDGPDGPLGRLKITLGVLETRLQPKKGVRRAVSALKWPFEENEVQMTIETIENEKSLLKFALDNEHRKLTQEIQRQSRTNGEKLDKLLEIFKWSSKEHKTQLEGLKDGVDRLHIRQDAREADEKCQEILNWLTPLNYAAQQSDSYSRARPGTAQWLLDSDEYRRWLTLGNRTLFCPGIPGAGKTTLTSIIIKDLHDRFGSDPTIGIAHAYFNFNRKDEQELQGLLSGLLKQLAQSQPSLPDIIQDPHERHKIRRSRPSPSEISTVPKSPAKTYSKVYFLIDALDECKRSPKALRNALRDLAMGSDAYHSAYVETMKRIQGQNEDQRDLAIEVLSWITCAKRPLSTTELQHALAVEKGALDLDDENLTDIADMVSASAGLVTVDNESCIIRLVHYTTQEYFEKTQTQWFPDAQLHITEVCITYLCFSKFESGFSSSMGAYLERLVSNPFYSYCARNWGRHARAVPACQSVARFLGKPGQVEASYQALFLPDDTIRSDDDLVHMIPKKFTELHLAAYFGIKEIAKAMMTKYDANTEDSHGRTPLSYAAETGQEDMVRLLLAEGAKANTEDIFLGTPLGWAARFGHEKVVQLLLATERVDANIKNHYGNTPLHTAVEYGDEKVIKLLLATERVDAIIKDHVGDTPLHIAVIRARETVVELLLANKQVDGNIENSNGNTPLHVAVKWARERVIELLLATEKADANIKECCGHTP</sequence>
<feature type="repeat" description="ANK" evidence="2">
    <location>
        <begin position="607"/>
        <end position="639"/>
    </location>
</feature>
<name>A0A4Q4T5K3_9PEZI</name>
<keyword evidence="1" id="KW-0677">Repeat</keyword>
<dbReference type="InterPro" id="IPR056884">
    <property type="entry name" value="NPHP3-like_N"/>
</dbReference>
<dbReference type="Proteomes" id="UP000293360">
    <property type="component" value="Unassembled WGS sequence"/>
</dbReference>
<dbReference type="OrthoDB" id="195446at2759"/>
<feature type="domain" description="Nephrocystin 3-like N-terminal" evidence="5">
    <location>
        <begin position="221"/>
        <end position="371"/>
    </location>
</feature>
<organism evidence="6 7">
    <name type="scientific">Monosporascus ibericus</name>
    <dbReference type="NCBI Taxonomy" id="155417"/>
    <lineage>
        <taxon>Eukaryota</taxon>
        <taxon>Fungi</taxon>
        <taxon>Dikarya</taxon>
        <taxon>Ascomycota</taxon>
        <taxon>Pezizomycotina</taxon>
        <taxon>Sordariomycetes</taxon>
        <taxon>Xylariomycetidae</taxon>
        <taxon>Xylariales</taxon>
        <taxon>Xylariales incertae sedis</taxon>
        <taxon>Monosporascus</taxon>
    </lineage>
</organism>
<feature type="region of interest" description="Disordered" evidence="3">
    <location>
        <begin position="310"/>
        <end position="336"/>
    </location>
</feature>
<proteinExistence type="predicted"/>
<dbReference type="PROSITE" id="PS50088">
    <property type="entry name" value="ANK_REPEAT"/>
    <property type="match status" value="4"/>
</dbReference>
<gene>
    <name evidence="6" type="ORF">DL764_006975</name>
</gene>
<feature type="domain" description="GPI inositol-deacylase winged helix" evidence="4">
    <location>
        <begin position="395"/>
        <end position="472"/>
    </location>
</feature>
<evidence type="ECO:0000256" key="2">
    <source>
        <dbReference type="PROSITE-ProRule" id="PRU00023"/>
    </source>
</evidence>
<dbReference type="SUPFAM" id="SSF48403">
    <property type="entry name" value="Ankyrin repeat"/>
    <property type="match status" value="1"/>
</dbReference>
<reference evidence="6 7" key="1">
    <citation type="submission" date="2018-06" db="EMBL/GenBank/DDBJ databases">
        <title>Complete Genomes of Monosporascus.</title>
        <authorList>
            <person name="Robinson A.J."/>
            <person name="Natvig D.O."/>
        </authorList>
    </citation>
    <scope>NUCLEOTIDE SEQUENCE [LARGE SCALE GENOMIC DNA]</scope>
    <source>
        <strain evidence="6 7">CBS 110550</strain>
    </source>
</reference>
<dbReference type="Gene3D" id="1.25.40.20">
    <property type="entry name" value="Ankyrin repeat-containing domain"/>
    <property type="match status" value="2"/>
</dbReference>
<accession>A0A4Q4T5K3</accession>
<dbReference type="Pfam" id="PF22939">
    <property type="entry name" value="WHD_GPIID"/>
    <property type="match status" value="1"/>
</dbReference>
<feature type="repeat" description="ANK" evidence="2">
    <location>
        <begin position="708"/>
        <end position="729"/>
    </location>
</feature>
<dbReference type="Gene3D" id="3.40.50.300">
    <property type="entry name" value="P-loop containing nucleotide triphosphate hydrolases"/>
    <property type="match status" value="1"/>
</dbReference>
<keyword evidence="2" id="KW-0040">ANK repeat</keyword>
<evidence type="ECO:0000256" key="1">
    <source>
        <dbReference type="ARBA" id="ARBA00022737"/>
    </source>
</evidence>
<dbReference type="SMART" id="SM00248">
    <property type="entry name" value="ANK"/>
    <property type="match status" value="6"/>
</dbReference>
<evidence type="ECO:0000256" key="3">
    <source>
        <dbReference type="SAM" id="MobiDB-lite"/>
    </source>
</evidence>
<dbReference type="STRING" id="155417.A0A4Q4T5K3"/>
<dbReference type="PROSITE" id="PS50297">
    <property type="entry name" value="ANK_REP_REGION"/>
    <property type="match status" value="4"/>
</dbReference>
<dbReference type="InterPro" id="IPR027417">
    <property type="entry name" value="P-loop_NTPase"/>
</dbReference>
<dbReference type="EMBL" id="QJNU01000446">
    <property type="protein sequence ID" value="RYO98812.1"/>
    <property type="molecule type" value="Genomic_DNA"/>
</dbReference>
<dbReference type="InterPro" id="IPR002110">
    <property type="entry name" value="Ankyrin_rpt"/>
</dbReference>
<feature type="repeat" description="ANK" evidence="2">
    <location>
        <begin position="674"/>
        <end position="695"/>
    </location>
</feature>
<feature type="repeat" description="ANK" evidence="2">
    <location>
        <begin position="742"/>
        <end position="763"/>
    </location>
</feature>
<dbReference type="Pfam" id="PF12796">
    <property type="entry name" value="Ank_2"/>
    <property type="match status" value="3"/>
</dbReference>
<dbReference type="InterPro" id="IPR036770">
    <property type="entry name" value="Ankyrin_rpt-contain_sf"/>
</dbReference>
<evidence type="ECO:0000259" key="4">
    <source>
        <dbReference type="Pfam" id="PF22939"/>
    </source>
</evidence>